<evidence type="ECO:0000313" key="7">
    <source>
        <dbReference type="Proteomes" id="UP000432089"/>
    </source>
</evidence>
<dbReference type="Proteomes" id="UP000432089">
    <property type="component" value="Unassembled WGS sequence"/>
</dbReference>
<dbReference type="Gene3D" id="3.40.50.11240">
    <property type="entry name" value="Ethanolamine ammonia-lyase light chain (EutC)"/>
    <property type="match status" value="1"/>
</dbReference>
<dbReference type="GO" id="GO:0031471">
    <property type="term" value="C:ethanolamine degradation polyhedral organelle"/>
    <property type="evidence" value="ECO:0007669"/>
    <property type="project" value="UniProtKB-UniRule"/>
</dbReference>
<comment type="similarity">
    <text evidence="5">Belongs to the EutC family.</text>
</comment>
<feature type="binding site" evidence="5">
    <location>
        <position position="179"/>
    </location>
    <ligand>
        <name>adenosylcob(III)alamin</name>
        <dbReference type="ChEBI" id="CHEBI:18408"/>
    </ligand>
</feature>
<dbReference type="Pfam" id="PF05985">
    <property type="entry name" value="EutC"/>
    <property type="match status" value="1"/>
</dbReference>
<dbReference type="InterPro" id="IPR042251">
    <property type="entry name" value="EutC_C"/>
</dbReference>
<dbReference type="AlphaFoldDB" id="A0A7V7PSQ9"/>
<comment type="subunit">
    <text evidence="5">The basic unit is a heterodimer which dimerizes to form tetramers. The heterotetramers trimerize; 6 large subunits form a core ring with 6 small subunits projecting outwards.</text>
</comment>
<evidence type="ECO:0000256" key="4">
    <source>
        <dbReference type="ARBA" id="ARBA00024446"/>
    </source>
</evidence>
<dbReference type="GO" id="GO:0046336">
    <property type="term" value="P:ethanolamine catabolic process"/>
    <property type="evidence" value="ECO:0007669"/>
    <property type="project" value="UniProtKB-UniRule"/>
</dbReference>
<protein>
    <recommendedName>
        <fullName evidence="5">Ethanolamine ammonia-lyase small subunit</fullName>
        <shortName evidence="5">EAL small subunit</shortName>
        <ecNumber evidence="5">4.3.1.7</ecNumber>
    </recommendedName>
</protein>
<dbReference type="EMBL" id="VZDO01000001">
    <property type="protein sequence ID" value="KAB0682563.1"/>
    <property type="molecule type" value="Genomic_DNA"/>
</dbReference>
<keyword evidence="7" id="KW-1185">Reference proteome</keyword>
<dbReference type="GO" id="GO:0009350">
    <property type="term" value="C:ethanolamine ammonia-lyase complex"/>
    <property type="evidence" value="ECO:0007669"/>
    <property type="project" value="UniProtKB-UniRule"/>
</dbReference>
<keyword evidence="2 5" id="KW-0456">Lyase</keyword>
<feature type="binding site" evidence="5">
    <location>
        <position position="209"/>
    </location>
    <ligand>
        <name>adenosylcob(III)alamin</name>
        <dbReference type="ChEBI" id="CHEBI:18408"/>
    </ligand>
</feature>
<dbReference type="EC" id="4.3.1.7" evidence="5"/>
<evidence type="ECO:0000313" key="6">
    <source>
        <dbReference type="EMBL" id="KAB0682563.1"/>
    </source>
</evidence>
<feature type="binding site" evidence="5">
    <location>
        <position position="158"/>
    </location>
    <ligand>
        <name>adenosylcob(III)alamin</name>
        <dbReference type="ChEBI" id="CHEBI:18408"/>
    </ligand>
</feature>
<evidence type="ECO:0000256" key="2">
    <source>
        <dbReference type="ARBA" id="ARBA00023239"/>
    </source>
</evidence>
<dbReference type="Gene3D" id="1.10.30.40">
    <property type="entry name" value="Ethanolamine ammonia-lyase light chain (EutC), N-terminal domain"/>
    <property type="match status" value="1"/>
</dbReference>
<proteinExistence type="inferred from homology"/>
<comment type="pathway">
    <text evidence="5">Amine and polyamine degradation; ethanolamine degradation.</text>
</comment>
<dbReference type="PANTHER" id="PTHR39330:SF1">
    <property type="entry name" value="ETHANOLAMINE AMMONIA-LYASE SMALL SUBUNIT"/>
    <property type="match status" value="1"/>
</dbReference>
<evidence type="ECO:0000256" key="5">
    <source>
        <dbReference type="HAMAP-Rule" id="MF_00601"/>
    </source>
</evidence>
<comment type="caution">
    <text evidence="6">The sequence shown here is derived from an EMBL/GenBank/DDBJ whole genome shotgun (WGS) entry which is preliminary data.</text>
</comment>
<dbReference type="PIRSF" id="PIRSF018982">
    <property type="entry name" value="EutC"/>
    <property type="match status" value="1"/>
</dbReference>
<dbReference type="PANTHER" id="PTHR39330">
    <property type="entry name" value="ETHANOLAMINE AMMONIA-LYASE LIGHT CHAIN"/>
    <property type="match status" value="1"/>
</dbReference>
<dbReference type="NCBIfam" id="NF003971">
    <property type="entry name" value="PRK05465.1"/>
    <property type="match status" value="1"/>
</dbReference>
<keyword evidence="1 5" id="KW-0846">Cobalamin</keyword>
<dbReference type="GO" id="GO:0031419">
    <property type="term" value="F:cobalamin binding"/>
    <property type="evidence" value="ECO:0007669"/>
    <property type="project" value="UniProtKB-UniRule"/>
</dbReference>
<dbReference type="UniPathway" id="UPA00560"/>
<dbReference type="HAMAP" id="MF_00601">
    <property type="entry name" value="EutC"/>
    <property type="match status" value="1"/>
</dbReference>
<keyword evidence="3 5" id="KW-0170">Cobalt</keyword>
<comment type="cofactor">
    <cofactor evidence="5">
        <name>adenosylcob(III)alamin</name>
        <dbReference type="ChEBI" id="CHEBI:18408"/>
    </cofactor>
    <text evidence="5">Binds between the large and small subunits.</text>
</comment>
<evidence type="ECO:0000256" key="1">
    <source>
        <dbReference type="ARBA" id="ARBA00022628"/>
    </source>
</evidence>
<dbReference type="GO" id="GO:0006520">
    <property type="term" value="P:amino acid metabolic process"/>
    <property type="evidence" value="ECO:0007669"/>
    <property type="project" value="InterPro"/>
</dbReference>
<dbReference type="RefSeq" id="WP_150967536.1">
    <property type="nucleotide sequence ID" value="NZ_VZDO01000001.1"/>
</dbReference>
<gene>
    <name evidence="5" type="primary">eutC</name>
    <name evidence="6" type="ORF">F6X38_00265</name>
</gene>
<comment type="function">
    <text evidence="5">Catalyzes the deamination of various vicinal amino-alcohols to oxo compounds. Allows this organism to utilize ethanolamine as the sole source of nitrogen and carbon in the presence of external vitamin B12.</text>
</comment>
<dbReference type="InterPro" id="IPR042255">
    <property type="entry name" value="EutC_N"/>
</dbReference>
<reference evidence="6 7" key="1">
    <citation type="submission" date="2019-09" db="EMBL/GenBank/DDBJ databases">
        <title>YIM 132180 draft genome.</title>
        <authorList>
            <person name="Zhang K."/>
        </authorList>
    </citation>
    <scope>NUCLEOTIDE SEQUENCE [LARGE SCALE GENOMIC DNA]</scope>
    <source>
        <strain evidence="6 7">YIM 132180</strain>
    </source>
</reference>
<accession>A0A7V7PSQ9</accession>
<keyword evidence="4 5" id="KW-1283">Bacterial microcompartment</keyword>
<evidence type="ECO:0000256" key="3">
    <source>
        <dbReference type="ARBA" id="ARBA00023285"/>
    </source>
</evidence>
<sequence>MTDRPVAPPHPIAALRRYTEARIGLGRAGAGLPTAAHLDFAEAHAKARDAVHAPFDADAVERAMRDAGRETLRISSEAPDRATYLRRPDLGRRLADESRAALLEAAKDGPFDLAVILADGLSATAAHAYATTVALGTLALVPMAWRVAPVLVASQARVALSDPAAEALGAKLVLMLVGERPGLSAADSLGAYLTFDPKPGRTTDADRNCVSNIRAGGLPPSLAAPKLARLLVRARSLGLTGTRLKDEDSIEGAMPPALGPPE</sequence>
<dbReference type="GO" id="GO:0008851">
    <property type="term" value="F:ethanolamine ammonia-lyase activity"/>
    <property type="evidence" value="ECO:0007669"/>
    <property type="project" value="UniProtKB-UniRule"/>
</dbReference>
<comment type="subcellular location">
    <subcellularLocation>
        <location evidence="5">Bacterial microcompartment</location>
    </subcellularLocation>
</comment>
<name>A0A7V7PSQ9_9HYPH</name>
<organism evidence="6 7">
    <name type="scientific">Plantimonas leprariae</name>
    <dbReference type="NCBI Taxonomy" id="2615207"/>
    <lineage>
        <taxon>Bacteria</taxon>
        <taxon>Pseudomonadati</taxon>
        <taxon>Pseudomonadota</taxon>
        <taxon>Alphaproteobacteria</taxon>
        <taxon>Hyphomicrobiales</taxon>
        <taxon>Aurantimonadaceae</taxon>
        <taxon>Plantimonas</taxon>
    </lineage>
</organism>
<comment type="catalytic activity">
    <reaction evidence="5">
        <text>ethanolamine = acetaldehyde + NH4(+)</text>
        <dbReference type="Rhea" id="RHEA:15313"/>
        <dbReference type="ChEBI" id="CHEBI:15343"/>
        <dbReference type="ChEBI" id="CHEBI:28938"/>
        <dbReference type="ChEBI" id="CHEBI:57603"/>
        <dbReference type="EC" id="4.3.1.7"/>
    </reaction>
</comment>
<dbReference type="InterPro" id="IPR009246">
    <property type="entry name" value="EutC"/>
</dbReference>